<dbReference type="RefSeq" id="WP_343030799.1">
    <property type="nucleotide sequence ID" value="NZ_BAAADI010000064.1"/>
</dbReference>
<accession>A0A844BJ05</accession>
<dbReference type="InterPro" id="IPR018037">
    <property type="entry name" value="FixH_proteobacterial"/>
</dbReference>
<proteinExistence type="predicted"/>
<dbReference type="Pfam" id="PF05751">
    <property type="entry name" value="FixH"/>
    <property type="match status" value="1"/>
</dbReference>
<sequence>MNTNELTGRKVLIIVLSFFGVIIVVNLFMAFKAVSTFPGLEVRNSYVASQQFDAMRDAQQALGWVAAAEYDAEARLFHLRIDDADGQPVPVPEIEVLIGRATSNRDDRVPELAYFNGAFTAPMDLGPGYWTVRLDARAEDGTLFRQRLQLYVRG</sequence>
<dbReference type="EMBL" id="WJPO01000016">
    <property type="protein sequence ID" value="MRH21535.1"/>
    <property type="molecule type" value="Genomic_DNA"/>
</dbReference>
<evidence type="ECO:0000313" key="3">
    <source>
        <dbReference type="Proteomes" id="UP000466730"/>
    </source>
</evidence>
<dbReference type="Proteomes" id="UP000466730">
    <property type="component" value="Unassembled WGS sequence"/>
</dbReference>
<organism evidence="2 3">
    <name type="scientific">Rhodovulum strictum</name>
    <dbReference type="NCBI Taxonomy" id="58314"/>
    <lineage>
        <taxon>Bacteria</taxon>
        <taxon>Pseudomonadati</taxon>
        <taxon>Pseudomonadota</taxon>
        <taxon>Alphaproteobacteria</taxon>
        <taxon>Rhodobacterales</taxon>
        <taxon>Paracoccaceae</taxon>
        <taxon>Rhodovulum</taxon>
    </lineage>
</organism>
<reference evidence="2 3" key="1">
    <citation type="submission" date="2019-11" db="EMBL/GenBank/DDBJ databases">
        <title>Draft Whole-Genome sequence of the marine photosynthetic bacterium Rhodovulum strictum DSM 11289.</title>
        <authorList>
            <person name="Kyndt J.A."/>
            <person name="Meyer T.E."/>
        </authorList>
    </citation>
    <scope>NUCLEOTIDE SEQUENCE [LARGE SCALE GENOMIC DNA]</scope>
    <source>
        <strain evidence="2 3">DSM 11289</strain>
    </source>
</reference>
<comment type="caution">
    <text evidence="2">The sequence shown here is derived from an EMBL/GenBank/DDBJ whole genome shotgun (WGS) entry which is preliminary data.</text>
</comment>
<evidence type="ECO:0000313" key="2">
    <source>
        <dbReference type="EMBL" id="MRH21535.1"/>
    </source>
</evidence>
<dbReference type="AlphaFoldDB" id="A0A844BJ05"/>
<feature type="transmembrane region" description="Helical" evidence="1">
    <location>
        <begin position="12"/>
        <end position="31"/>
    </location>
</feature>
<keyword evidence="1" id="KW-1133">Transmembrane helix</keyword>
<keyword evidence="3" id="KW-1185">Reference proteome</keyword>
<name>A0A844BJ05_9RHOB</name>
<keyword evidence="1" id="KW-0812">Transmembrane</keyword>
<dbReference type="PIRSF" id="PIRSF011386">
    <property type="entry name" value="FixH"/>
    <property type="match status" value="1"/>
</dbReference>
<dbReference type="InterPro" id="IPR008620">
    <property type="entry name" value="FixH"/>
</dbReference>
<gene>
    <name evidence="2" type="ORF">GH815_11065</name>
</gene>
<evidence type="ECO:0000256" key="1">
    <source>
        <dbReference type="SAM" id="Phobius"/>
    </source>
</evidence>
<protein>
    <submittedName>
        <fullName evidence="2">Nitrogen fixation protein FixH</fullName>
    </submittedName>
</protein>
<keyword evidence="1" id="KW-0472">Membrane</keyword>